<name>A0A923NCJ6_9FIRM</name>
<dbReference type="InterPro" id="IPR036736">
    <property type="entry name" value="ACP-like_sf"/>
</dbReference>
<dbReference type="Gene3D" id="1.10.1200.10">
    <property type="entry name" value="ACP-like"/>
    <property type="match status" value="1"/>
</dbReference>
<accession>A0A923NCJ6</accession>
<dbReference type="PROSITE" id="PS50075">
    <property type="entry name" value="CARRIER"/>
    <property type="match status" value="1"/>
</dbReference>
<dbReference type="Proteomes" id="UP000644115">
    <property type="component" value="Unassembled WGS sequence"/>
</dbReference>
<dbReference type="RefSeq" id="WP_249286979.1">
    <property type="nucleotide sequence ID" value="NZ_JACRWC010000074.1"/>
</dbReference>
<reference evidence="2" key="1">
    <citation type="submission" date="2020-08" db="EMBL/GenBank/DDBJ databases">
        <authorList>
            <person name="Liu C."/>
            <person name="Sun Q."/>
        </authorList>
    </citation>
    <scope>NUCLEOTIDE SEQUENCE</scope>
    <source>
        <strain evidence="2">BX16</strain>
    </source>
</reference>
<evidence type="ECO:0000313" key="3">
    <source>
        <dbReference type="Proteomes" id="UP000644115"/>
    </source>
</evidence>
<evidence type="ECO:0000313" key="2">
    <source>
        <dbReference type="EMBL" id="MBC5999553.1"/>
    </source>
</evidence>
<feature type="domain" description="Carrier" evidence="1">
    <location>
        <begin position="1"/>
        <end position="77"/>
    </location>
</feature>
<comment type="caution">
    <text evidence="2">The sequence shown here is derived from an EMBL/GenBank/DDBJ whole genome shotgun (WGS) entry which is preliminary data.</text>
</comment>
<keyword evidence="3" id="KW-1185">Reference proteome</keyword>
<proteinExistence type="predicted"/>
<dbReference type="EMBL" id="JACRWC010000074">
    <property type="protein sequence ID" value="MBC5999553.1"/>
    <property type="molecule type" value="Genomic_DNA"/>
</dbReference>
<gene>
    <name evidence="2" type="ORF">H8876_06030</name>
</gene>
<sequence>MEQKIIEILKEHIEGLENAEVCEDTQLIAKGLLESFDVINLLLVLEEAFDVELVPDLLQLEDFNSPKTIAAMIERCRG</sequence>
<organism evidence="2 3">
    <name type="scientific">Lentihominibacter faecis</name>
    <dbReference type="NCBI Taxonomy" id="2764712"/>
    <lineage>
        <taxon>Bacteria</taxon>
        <taxon>Bacillati</taxon>
        <taxon>Bacillota</taxon>
        <taxon>Clostridia</taxon>
        <taxon>Peptostreptococcales</taxon>
        <taxon>Anaerovoracaceae</taxon>
        <taxon>Lentihominibacter</taxon>
    </lineage>
</organism>
<dbReference type="InterPro" id="IPR009081">
    <property type="entry name" value="PP-bd_ACP"/>
</dbReference>
<dbReference type="AlphaFoldDB" id="A0A923NCJ6"/>
<evidence type="ECO:0000259" key="1">
    <source>
        <dbReference type="PROSITE" id="PS50075"/>
    </source>
</evidence>
<protein>
    <submittedName>
        <fullName evidence="2">Acyl carrier protein</fullName>
    </submittedName>
</protein>
<dbReference type="SUPFAM" id="SSF47336">
    <property type="entry name" value="ACP-like"/>
    <property type="match status" value="1"/>
</dbReference>